<gene>
    <name evidence="1" type="ORF">PCOR1329_LOCUS75080</name>
</gene>
<proteinExistence type="predicted"/>
<reference evidence="1" key="1">
    <citation type="submission" date="2023-10" db="EMBL/GenBank/DDBJ databases">
        <authorList>
            <person name="Chen Y."/>
            <person name="Shah S."/>
            <person name="Dougan E. K."/>
            <person name="Thang M."/>
            <person name="Chan C."/>
        </authorList>
    </citation>
    <scope>NUCLEOTIDE SEQUENCE [LARGE SCALE GENOMIC DNA]</scope>
</reference>
<dbReference type="EMBL" id="CAUYUJ010020226">
    <property type="protein sequence ID" value="CAK0896681.1"/>
    <property type="molecule type" value="Genomic_DNA"/>
</dbReference>
<dbReference type="Proteomes" id="UP001189429">
    <property type="component" value="Unassembled WGS sequence"/>
</dbReference>
<accession>A0ABN9XFK7</accession>
<keyword evidence="2" id="KW-1185">Reference proteome</keyword>
<name>A0ABN9XFK7_9DINO</name>
<organism evidence="1 2">
    <name type="scientific">Prorocentrum cordatum</name>
    <dbReference type="NCBI Taxonomy" id="2364126"/>
    <lineage>
        <taxon>Eukaryota</taxon>
        <taxon>Sar</taxon>
        <taxon>Alveolata</taxon>
        <taxon>Dinophyceae</taxon>
        <taxon>Prorocentrales</taxon>
        <taxon>Prorocentraceae</taxon>
        <taxon>Prorocentrum</taxon>
    </lineage>
</organism>
<sequence length="121" mass="14477">MINRTIITRSVVIIVPCILHRIRKIKDEDIMWQRREQRQNESFMILDVLIRDARKIHVRMNGIEEIGRENWSISTGHPKITIKSAKLSKRIEIEDVRIHAYELPPRILLRFHYCCPETAHE</sequence>
<evidence type="ECO:0008006" key="3">
    <source>
        <dbReference type="Google" id="ProtNLM"/>
    </source>
</evidence>
<evidence type="ECO:0000313" key="2">
    <source>
        <dbReference type="Proteomes" id="UP001189429"/>
    </source>
</evidence>
<comment type="caution">
    <text evidence="1">The sequence shown here is derived from an EMBL/GenBank/DDBJ whole genome shotgun (WGS) entry which is preliminary data.</text>
</comment>
<evidence type="ECO:0000313" key="1">
    <source>
        <dbReference type="EMBL" id="CAK0896681.1"/>
    </source>
</evidence>
<protein>
    <recommendedName>
        <fullName evidence="3">Galectin</fullName>
    </recommendedName>
</protein>